<dbReference type="PANTHER" id="PTHR43762">
    <property type="entry name" value="L-GULONOLACTONE OXIDASE"/>
    <property type="match status" value="1"/>
</dbReference>
<dbReference type="PROSITE" id="PS51387">
    <property type="entry name" value="FAD_PCMH"/>
    <property type="match status" value="1"/>
</dbReference>
<dbReference type="InterPro" id="IPR010031">
    <property type="entry name" value="FAD_lactone_oxidase-like"/>
</dbReference>
<dbReference type="InterPro" id="IPR016166">
    <property type="entry name" value="FAD-bd_PCMH"/>
</dbReference>
<evidence type="ECO:0000313" key="3">
    <source>
        <dbReference type="EMBL" id="MDR7086194.1"/>
    </source>
</evidence>
<dbReference type="InterPro" id="IPR016167">
    <property type="entry name" value="FAD-bd_PCMH_sub1"/>
</dbReference>
<dbReference type="EC" id="1.1.3.41" evidence="3"/>
<evidence type="ECO:0000313" key="4">
    <source>
        <dbReference type="Proteomes" id="UP001257739"/>
    </source>
</evidence>
<dbReference type="PANTHER" id="PTHR43762:SF1">
    <property type="entry name" value="D-ARABINONO-1,4-LACTONE OXIDASE"/>
    <property type="match status" value="1"/>
</dbReference>
<accession>A0ABU1UM25</accession>
<dbReference type="GO" id="GO:0050582">
    <property type="term" value="F:xylitol oxidase activity"/>
    <property type="evidence" value="ECO:0007669"/>
    <property type="project" value="UniProtKB-EC"/>
</dbReference>
<organism evidence="3 4">
    <name type="scientific">Aeromicrobium panaciterrae</name>
    <dbReference type="NCBI Taxonomy" id="363861"/>
    <lineage>
        <taxon>Bacteria</taxon>
        <taxon>Bacillati</taxon>
        <taxon>Actinomycetota</taxon>
        <taxon>Actinomycetes</taxon>
        <taxon>Propionibacteriales</taxon>
        <taxon>Nocardioidaceae</taxon>
        <taxon>Aeromicrobium</taxon>
    </lineage>
</organism>
<dbReference type="Gene3D" id="3.30.70.2530">
    <property type="match status" value="1"/>
</dbReference>
<dbReference type="RefSeq" id="WP_309967566.1">
    <property type="nucleotide sequence ID" value="NZ_JAVDWH010000001.1"/>
</dbReference>
<dbReference type="Gene3D" id="3.30.70.2520">
    <property type="match status" value="1"/>
</dbReference>
<protein>
    <submittedName>
        <fullName evidence="3">Xylitol oxidase</fullName>
        <ecNumber evidence="3">1.1.3.41</ecNumber>
    </submittedName>
</protein>
<dbReference type="InterPro" id="IPR016169">
    <property type="entry name" value="FAD-bd_PCMH_sub2"/>
</dbReference>
<dbReference type="InterPro" id="IPR016171">
    <property type="entry name" value="Vanillyl_alc_oxidase_C-sub2"/>
</dbReference>
<gene>
    <name evidence="3" type="ORF">J2X11_001033</name>
</gene>
<dbReference type="EMBL" id="JAVDWH010000001">
    <property type="protein sequence ID" value="MDR7086194.1"/>
    <property type="molecule type" value="Genomic_DNA"/>
</dbReference>
<name>A0ABU1UM25_9ACTN</name>
<dbReference type="InterPro" id="IPR007173">
    <property type="entry name" value="ALO_C"/>
</dbReference>
<dbReference type="Gene3D" id="1.10.45.10">
    <property type="entry name" value="Vanillyl-alcohol Oxidase, Chain A, domain 4"/>
    <property type="match status" value="1"/>
</dbReference>
<reference evidence="3 4" key="1">
    <citation type="submission" date="2023-07" db="EMBL/GenBank/DDBJ databases">
        <title>Sorghum-associated microbial communities from plants grown in Nebraska, USA.</title>
        <authorList>
            <person name="Schachtman D."/>
        </authorList>
    </citation>
    <scope>NUCLEOTIDE SEQUENCE [LARGE SCALE GENOMIC DNA]</scope>
    <source>
        <strain evidence="3 4">BE248</strain>
    </source>
</reference>
<proteinExistence type="predicted"/>
<evidence type="ECO:0000259" key="2">
    <source>
        <dbReference type="PROSITE" id="PS51387"/>
    </source>
</evidence>
<keyword evidence="1 3" id="KW-0560">Oxidoreductase</keyword>
<dbReference type="Pfam" id="PF01565">
    <property type="entry name" value="FAD_binding_4"/>
    <property type="match status" value="1"/>
</dbReference>
<dbReference type="Gene3D" id="3.30.43.10">
    <property type="entry name" value="Uridine Diphospho-n-acetylenolpyruvylglucosamine Reductase, domain 2"/>
    <property type="match status" value="1"/>
</dbReference>
<dbReference type="InterPro" id="IPR036318">
    <property type="entry name" value="FAD-bd_PCMH-like_sf"/>
</dbReference>
<dbReference type="PIRSF" id="PIRSF000136">
    <property type="entry name" value="LGO_GLO"/>
    <property type="match status" value="1"/>
</dbReference>
<dbReference type="Gene3D" id="3.30.465.10">
    <property type="match status" value="1"/>
</dbReference>
<dbReference type="InterPro" id="IPR006094">
    <property type="entry name" value="Oxid_FAD_bind_N"/>
</dbReference>
<keyword evidence="4" id="KW-1185">Reference proteome</keyword>
<comment type="caution">
    <text evidence="3">The sequence shown here is derived from an EMBL/GenBank/DDBJ whole genome shotgun (WGS) entry which is preliminary data.</text>
</comment>
<dbReference type="Pfam" id="PF04030">
    <property type="entry name" value="ALO"/>
    <property type="match status" value="1"/>
</dbReference>
<sequence length="408" mass="44575">MTRNWAGNIAYDALMLLKPSSVEELQEIVSMTPRIRPLGSRHSFNRIADTDAVQVTVEKLPEVFEIDGSTVTVGAGVRYGEMVGRLHDAGWALHNLASLPHISIAGAVATGTHGSGDGNGSLATAVAGLQMVTAGGELLEIRRGDPDFDGMVVSLGLLGVVTHVTLDIEPTYEVSQHVFENLSWSAIHEHFDEITSSAYSVSLFTDWGDGASTVWLKSRNEALPELYDAVPATANVHPLPGLSGEFTTLQLGQPGPWWDRLPHFRLEFTPSNGEELQTEYLVPRTHALEAIDAVRALAAQVQPLLLVSEIRTIAADNLWLSPSHDVDCVALHFTWRQDIPGVTAFLPTLDDALAPFAARPHWGKLFETTPDRLMAAYPKLDQFRELAEQFDPTGMFANDLTKKWLGQS</sequence>
<feature type="domain" description="FAD-binding PCMH-type" evidence="2">
    <location>
        <begin position="9"/>
        <end position="171"/>
    </location>
</feature>
<dbReference type="Proteomes" id="UP001257739">
    <property type="component" value="Unassembled WGS sequence"/>
</dbReference>
<dbReference type="SUPFAM" id="SSF56176">
    <property type="entry name" value="FAD-binding/transporter-associated domain-like"/>
    <property type="match status" value="1"/>
</dbReference>
<evidence type="ECO:0000256" key="1">
    <source>
        <dbReference type="ARBA" id="ARBA00023002"/>
    </source>
</evidence>